<evidence type="ECO:0000313" key="3">
    <source>
        <dbReference type="EMBL" id="SDZ45680.1"/>
    </source>
</evidence>
<dbReference type="GO" id="GO:0016787">
    <property type="term" value="F:hydrolase activity"/>
    <property type="evidence" value="ECO:0007669"/>
    <property type="project" value="InterPro"/>
</dbReference>
<evidence type="ECO:0000259" key="2">
    <source>
        <dbReference type="Pfam" id="PF04909"/>
    </source>
</evidence>
<dbReference type="GO" id="GO:0016831">
    <property type="term" value="F:carboxy-lyase activity"/>
    <property type="evidence" value="ECO:0007669"/>
    <property type="project" value="InterPro"/>
</dbReference>
<dbReference type="InterPro" id="IPR032466">
    <property type="entry name" value="Metal_Hydrolase"/>
</dbReference>
<dbReference type="OrthoDB" id="8673173at2"/>
<dbReference type="PANTHER" id="PTHR21240">
    <property type="entry name" value="2-AMINO-3-CARBOXYLMUCONATE-6-SEMIALDEHYDE DECARBOXYLASE"/>
    <property type="match status" value="1"/>
</dbReference>
<name>A0A1H3T6J8_9MICO</name>
<gene>
    <name evidence="3" type="ORF">SAMN05216554_4022</name>
</gene>
<dbReference type="GO" id="GO:0019748">
    <property type="term" value="P:secondary metabolic process"/>
    <property type="evidence" value="ECO:0007669"/>
    <property type="project" value="TreeGrafter"/>
</dbReference>
<sequence>MRIDVHAHYSPSAYFDRMGELGAFEEIPVFQMLKSLYRPAERTAGAQTGPDRDDIAGRIADMDAGQVDLQVVSLGAAQPYFSDPARSAEGSVLANDLAAELTAKHPDRFLALASLPLPFVRESLRELDRLDEPGFAGVCLGCSAAGIPLDDPHFEQIWAALDERSAIVFLHPGAAIHGIPGARDHHIAPDFVSPAEIAVAAVRLVVAGIVRRYPRLSIVLATTGGSLPFFAARFDRGFRQHDSQRYAELGGILPHLKEFYYDTSVLEEPLVLSTAAQRFGADRILLGSDYARPGVTSSGAVAHVEQNGTLGPEEKRLILNENAQRLFRRHLLQGDPR</sequence>
<dbReference type="Gene3D" id="3.20.20.140">
    <property type="entry name" value="Metal-dependent hydrolases"/>
    <property type="match status" value="1"/>
</dbReference>
<dbReference type="InterPro" id="IPR032465">
    <property type="entry name" value="ACMSD"/>
</dbReference>
<dbReference type="SUPFAM" id="SSF51556">
    <property type="entry name" value="Metallo-dependent hydrolases"/>
    <property type="match status" value="1"/>
</dbReference>
<proteinExistence type="predicted"/>
<protein>
    <submittedName>
        <fullName evidence="3">Aminocarboxymuconate-semialdehyde decarboxylase</fullName>
    </submittedName>
</protein>
<dbReference type="GO" id="GO:0005737">
    <property type="term" value="C:cytoplasm"/>
    <property type="evidence" value="ECO:0007669"/>
    <property type="project" value="TreeGrafter"/>
</dbReference>
<dbReference type="PANTHER" id="PTHR21240:SF28">
    <property type="entry name" value="ISO-OROTATE DECARBOXYLASE (EUROFUNG)"/>
    <property type="match status" value="1"/>
</dbReference>
<dbReference type="InterPro" id="IPR006680">
    <property type="entry name" value="Amidohydro-rel"/>
</dbReference>
<dbReference type="AlphaFoldDB" id="A0A1H3T6J8"/>
<dbReference type="EMBL" id="FNPZ01000004">
    <property type="protein sequence ID" value="SDZ45680.1"/>
    <property type="molecule type" value="Genomic_DNA"/>
</dbReference>
<feature type="domain" description="Amidohydrolase-related" evidence="2">
    <location>
        <begin position="3"/>
        <end position="329"/>
    </location>
</feature>
<evidence type="ECO:0000256" key="1">
    <source>
        <dbReference type="ARBA" id="ARBA00023239"/>
    </source>
</evidence>
<accession>A0A1H3T6J8</accession>
<dbReference type="Pfam" id="PF04909">
    <property type="entry name" value="Amidohydro_2"/>
    <property type="match status" value="1"/>
</dbReference>
<organism evidence="3 4">
    <name type="scientific">Herbiconiux ginsengi</name>
    <dbReference type="NCBI Taxonomy" id="381665"/>
    <lineage>
        <taxon>Bacteria</taxon>
        <taxon>Bacillati</taxon>
        <taxon>Actinomycetota</taxon>
        <taxon>Actinomycetes</taxon>
        <taxon>Micrococcales</taxon>
        <taxon>Microbacteriaceae</taxon>
        <taxon>Herbiconiux</taxon>
    </lineage>
</organism>
<evidence type="ECO:0000313" key="4">
    <source>
        <dbReference type="Proteomes" id="UP000198891"/>
    </source>
</evidence>
<dbReference type="RefSeq" id="WP_092557113.1">
    <property type="nucleotide sequence ID" value="NZ_FNPZ01000004.1"/>
</dbReference>
<keyword evidence="1" id="KW-0456">Lyase</keyword>
<dbReference type="STRING" id="381665.SAMN05216554_4022"/>
<keyword evidence="4" id="KW-1185">Reference proteome</keyword>
<dbReference type="Proteomes" id="UP000198891">
    <property type="component" value="Unassembled WGS sequence"/>
</dbReference>
<reference evidence="3 4" key="1">
    <citation type="submission" date="2016-10" db="EMBL/GenBank/DDBJ databases">
        <authorList>
            <person name="de Groot N.N."/>
        </authorList>
    </citation>
    <scope>NUCLEOTIDE SEQUENCE [LARGE SCALE GENOMIC DNA]</scope>
    <source>
        <strain evidence="3 4">CGMCC 4.3491</strain>
    </source>
</reference>